<dbReference type="SUPFAM" id="SSF48371">
    <property type="entry name" value="ARM repeat"/>
    <property type="match status" value="1"/>
</dbReference>
<keyword evidence="2" id="KW-1185">Reference proteome</keyword>
<dbReference type="PANTHER" id="PTHR19316:SF18">
    <property type="entry name" value="HSP70-BINDING PROTEIN 1"/>
    <property type="match status" value="1"/>
</dbReference>
<dbReference type="InterPro" id="IPR011989">
    <property type="entry name" value="ARM-like"/>
</dbReference>
<gene>
    <name evidence="1" type="ORF">CVLEPA_LOCUS23061</name>
</gene>
<evidence type="ECO:0000313" key="2">
    <source>
        <dbReference type="Proteomes" id="UP001642483"/>
    </source>
</evidence>
<evidence type="ECO:0000313" key="1">
    <source>
        <dbReference type="EMBL" id="CAK8690440.1"/>
    </source>
</evidence>
<sequence length="322" mass="35845">MSKSSVPQQILRCALEAGARADAGDSANDVSSESDRQWLQNTLNDIASSPTLVDILKGCIEKLKQGWEEDLVPGSSNYESVETCFEEMSNLCEDIDLACDLHKLGGFPVVIKYLNHTDNSIQTKAADLIAIVAQNNEYCQTKLLELKILNQLLPKIGISDNCAGSLGPVAVKAVYAVSCIVRQNQTALEQFVDADGFSCLIKGMQSTLQKLQLKCVFLLRSICEENLKCHNVIHDMGFVVQLAAMLKWYDNADITEFILDIFLSVASKHDDFQKSCKDQSLNLEKKLGIIADESVRNERDDIKAKSMKLFKLLLFDKEDIER</sequence>
<evidence type="ECO:0008006" key="3">
    <source>
        <dbReference type="Google" id="ProtNLM"/>
    </source>
</evidence>
<dbReference type="Gene3D" id="1.25.10.10">
    <property type="entry name" value="Leucine-rich Repeat Variant"/>
    <property type="match status" value="1"/>
</dbReference>
<comment type="caution">
    <text evidence="1">The sequence shown here is derived from an EMBL/GenBank/DDBJ whole genome shotgun (WGS) entry which is preliminary data.</text>
</comment>
<proteinExistence type="predicted"/>
<organism evidence="1 2">
    <name type="scientific">Clavelina lepadiformis</name>
    <name type="common">Light-bulb sea squirt</name>
    <name type="synonym">Ascidia lepadiformis</name>
    <dbReference type="NCBI Taxonomy" id="159417"/>
    <lineage>
        <taxon>Eukaryota</taxon>
        <taxon>Metazoa</taxon>
        <taxon>Chordata</taxon>
        <taxon>Tunicata</taxon>
        <taxon>Ascidiacea</taxon>
        <taxon>Aplousobranchia</taxon>
        <taxon>Clavelinidae</taxon>
        <taxon>Clavelina</taxon>
    </lineage>
</organism>
<name>A0ABP0GF87_CLALP</name>
<dbReference type="PANTHER" id="PTHR19316">
    <property type="entry name" value="PROTEIN FOLDING REGULATOR"/>
    <property type="match status" value="1"/>
</dbReference>
<dbReference type="InterPro" id="IPR016024">
    <property type="entry name" value="ARM-type_fold"/>
</dbReference>
<dbReference type="InterPro" id="IPR050693">
    <property type="entry name" value="Hsp70_NEF-Inhibitors"/>
</dbReference>
<reference evidence="1 2" key="1">
    <citation type="submission" date="2024-02" db="EMBL/GenBank/DDBJ databases">
        <authorList>
            <person name="Daric V."/>
            <person name="Darras S."/>
        </authorList>
    </citation>
    <scope>NUCLEOTIDE SEQUENCE [LARGE SCALE GENOMIC DNA]</scope>
</reference>
<accession>A0ABP0GF87</accession>
<dbReference type="EMBL" id="CAWYQH010000119">
    <property type="protein sequence ID" value="CAK8690440.1"/>
    <property type="molecule type" value="Genomic_DNA"/>
</dbReference>
<protein>
    <recommendedName>
        <fullName evidence="3">Nucleotide exchange factor Fes1 domain-containing protein</fullName>
    </recommendedName>
</protein>
<dbReference type="Proteomes" id="UP001642483">
    <property type="component" value="Unassembled WGS sequence"/>
</dbReference>